<dbReference type="OrthoDB" id="4510360at2759"/>
<sequence>MPFRIALESGLGSQGAAAAGLGILLHWSIFCTNFPAEDYMYTLFGLHVSSLLAAVYAYWAIAQFSLWHAIMRVGYLSSSFNVGLLLSISVYRLFFHRLRHFPGPLGSKLTRFYDAYLAAKDVQYNVEIGKLHDKYGNFVRTGSREVSIVRKSAVSLIFGPQSKCRKSTWYAQVSTDPKSCSIHHTRDVDDHRKRRKAWDRGLSVKALGTYEPRVKAKVDLLSAQIGAHLGRTFDATAWPMFLSFDIMGEVSRNMNTR</sequence>
<dbReference type="STRING" id="573508.A0A1E3B061"/>
<accession>A0A1E3B061</accession>
<dbReference type="Proteomes" id="UP000094569">
    <property type="component" value="Unassembled WGS sequence"/>
</dbReference>
<dbReference type="GO" id="GO:0020037">
    <property type="term" value="F:heme binding"/>
    <property type="evidence" value="ECO:0007669"/>
    <property type="project" value="InterPro"/>
</dbReference>
<comment type="similarity">
    <text evidence="1">Belongs to the cytochrome P450 family.</text>
</comment>
<dbReference type="GO" id="GO:0004497">
    <property type="term" value="F:monooxygenase activity"/>
    <property type="evidence" value="ECO:0007669"/>
    <property type="project" value="InterPro"/>
</dbReference>
<feature type="transmembrane region" description="Helical" evidence="2">
    <location>
        <begin position="73"/>
        <end position="94"/>
    </location>
</feature>
<dbReference type="InterPro" id="IPR050121">
    <property type="entry name" value="Cytochrome_P450_monoxygenase"/>
</dbReference>
<dbReference type="InterPro" id="IPR036396">
    <property type="entry name" value="Cyt_P450_sf"/>
</dbReference>
<gene>
    <name evidence="3" type="ORF">SI65_10239</name>
</gene>
<evidence type="ECO:0000313" key="4">
    <source>
        <dbReference type="Proteomes" id="UP000094569"/>
    </source>
</evidence>
<dbReference type="PANTHER" id="PTHR24305">
    <property type="entry name" value="CYTOCHROME P450"/>
    <property type="match status" value="1"/>
</dbReference>
<proteinExistence type="inferred from homology"/>
<evidence type="ECO:0000256" key="1">
    <source>
        <dbReference type="ARBA" id="ARBA00010617"/>
    </source>
</evidence>
<evidence type="ECO:0000313" key="3">
    <source>
        <dbReference type="EMBL" id="ODM14315.1"/>
    </source>
</evidence>
<feature type="transmembrane region" description="Helical" evidence="2">
    <location>
        <begin position="39"/>
        <end position="61"/>
    </location>
</feature>
<keyword evidence="4" id="KW-1185">Reference proteome</keyword>
<name>A0A1E3B061_ASPCR</name>
<evidence type="ECO:0000256" key="2">
    <source>
        <dbReference type="SAM" id="Phobius"/>
    </source>
</evidence>
<dbReference type="GO" id="GO:0016705">
    <property type="term" value="F:oxidoreductase activity, acting on paired donors, with incorporation or reduction of molecular oxygen"/>
    <property type="evidence" value="ECO:0007669"/>
    <property type="project" value="InterPro"/>
</dbReference>
<keyword evidence="2" id="KW-1133">Transmembrane helix</keyword>
<dbReference type="PANTHER" id="PTHR24305:SF78">
    <property type="entry name" value="P450, PUTATIVE (EUROFUNG)-RELATED"/>
    <property type="match status" value="1"/>
</dbReference>
<keyword evidence="2" id="KW-0472">Membrane</keyword>
<comment type="caution">
    <text evidence="3">The sequence shown here is derived from an EMBL/GenBank/DDBJ whole genome shotgun (WGS) entry which is preliminary data.</text>
</comment>
<protein>
    <submittedName>
        <fullName evidence="3">Uncharacterized protein</fullName>
    </submittedName>
</protein>
<organism evidence="3 4">
    <name type="scientific">Aspergillus cristatus</name>
    <name type="common">Chinese Fuzhuan brick tea-fermentation fungus</name>
    <name type="synonym">Eurotium cristatum</name>
    <dbReference type="NCBI Taxonomy" id="573508"/>
    <lineage>
        <taxon>Eukaryota</taxon>
        <taxon>Fungi</taxon>
        <taxon>Dikarya</taxon>
        <taxon>Ascomycota</taxon>
        <taxon>Pezizomycotina</taxon>
        <taxon>Eurotiomycetes</taxon>
        <taxon>Eurotiomycetidae</taxon>
        <taxon>Eurotiales</taxon>
        <taxon>Aspergillaceae</taxon>
        <taxon>Aspergillus</taxon>
        <taxon>Aspergillus subgen. Aspergillus</taxon>
    </lineage>
</organism>
<reference evidence="3 4" key="1">
    <citation type="journal article" date="2016" name="BMC Genomics">
        <title>Comparative genomic and transcriptomic analyses of the Fuzhuan brick tea-fermentation fungus Aspergillus cristatus.</title>
        <authorList>
            <person name="Ge Y."/>
            <person name="Wang Y."/>
            <person name="Liu Y."/>
            <person name="Tan Y."/>
            <person name="Ren X."/>
            <person name="Zhang X."/>
            <person name="Hyde K.D."/>
            <person name="Liu Y."/>
            <person name="Liu Z."/>
        </authorList>
    </citation>
    <scope>NUCLEOTIDE SEQUENCE [LARGE SCALE GENOMIC DNA]</scope>
    <source>
        <strain evidence="3 4">GZAAS20.1005</strain>
    </source>
</reference>
<keyword evidence="2" id="KW-0812">Transmembrane</keyword>
<dbReference type="AlphaFoldDB" id="A0A1E3B061"/>
<dbReference type="Gene3D" id="1.10.630.10">
    <property type="entry name" value="Cytochrome P450"/>
    <property type="match status" value="1"/>
</dbReference>
<dbReference type="SUPFAM" id="SSF48264">
    <property type="entry name" value="Cytochrome P450"/>
    <property type="match status" value="1"/>
</dbReference>
<dbReference type="VEuPathDB" id="FungiDB:SI65_10239"/>
<dbReference type="GO" id="GO:0005506">
    <property type="term" value="F:iron ion binding"/>
    <property type="evidence" value="ECO:0007669"/>
    <property type="project" value="InterPro"/>
</dbReference>
<dbReference type="EMBL" id="JXNT01000028">
    <property type="protein sequence ID" value="ODM14315.1"/>
    <property type="molecule type" value="Genomic_DNA"/>
</dbReference>
<feature type="transmembrane region" description="Helical" evidence="2">
    <location>
        <begin position="12"/>
        <end position="32"/>
    </location>
</feature>